<name>A0A0C9SV00_PAXIN</name>
<protein>
    <recommendedName>
        <fullName evidence="2">Protein kinase domain-containing protein</fullName>
    </recommendedName>
</protein>
<dbReference type="Proteomes" id="UP000053647">
    <property type="component" value="Unassembled WGS sequence"/>
</dbReference>
<accession>A0A0C9SV00</accession>
<dbReference type="PANTHER" id="PTHR38248">
    <property type="entry name" value="FUNK1 6"/>
    <property type="match status" value="1"/>
</dbReference>
<feature type="domain" description="Protein kinase" evidence="2">
    <location>
        <begin position="1"/>
        <end position="347"/>
    </location>
</feature>
<dbReference type="AlphaFoldDB" id="A0A0C9SV00"/>
<dbReference type="InterPro" id="IPR011009">
    <property type="entry name" value="Kinase-like_dom_sf"/>
</dbReference>
<organism evidence="3 4">
    <name type="scientific">Paxillus involutus ATCC 200175</name>
    <dbReference type="NCBI Taxonomy" id="664439"/>
    <lineage>
        <taxon>Eukaryota</taxon>
        <taxon>Fungi</taxon>
        <taxon>Dikarya</taxon>
        <taxon>Basidiomycota</taxon>
        <taxon>Agaricomycotina</taxon>
        <taxon>Agaricomycetes</taxon>
        <taxon>Agaricomycetidae</taxon>
        <taxon>Boletales</taxon>
        <taxon>Paxilineae</taxon>
        <taxon>Paxillaceae</taxon>
        <taxon>Paxillus</taxon>
    </lineage>
</organism>
<feature type="region of interest" description="Disordered" evidence="1">
    <location>
        <begin position="157"/>
        <end position="188"/>
    </location>
</feature>
<dbReference type="PROSITE" id="PS50011">
    <property type="entry name" value="PROTEIN_KINASE_DOM"/>
    <property type="match status" value="1"/>
</dbReference>
<dbReference type="PROSITE" id="PS00109">
    <property type="entry name" value="PROTEIN_KINASE_TYR"/>
    <property type="match status" value="1"/>
</dbReference>
<evidence type="ECO:0000313" key="3">
    <source>
        <dbReference type="EMBL" id="KIJ06380.1"/>
    </source>
</evidence>
<evidence type="ECO:0000313" key="4">
    <source>
        <dbReference type="Proteomes" id="UP000053647"/>
    </source>
</evidence>
<dbReference type="InterPro" id="IPR040976">
    <property type="entry name" value="Pkinase_fungal"/>
</dbReference>
<evidence type="ECO:0000256" key="1">
    <source>
        <dbReference type="SAM" id="MobiDB-lite"/>
    </source>
</evidence>
<dbReference type="Pfam" id="PF17667">
    <property type="entry name" value="Pkinase_fungal"/>
    <property type="match status" value="1"/>
</dbReference>
<dbReference type="EMBL" id="KN820355">
    <property type="protein sequence ID" value="KIJ06380.1"/>
    <property type="molecule type" value="Genomic_DNA"/>
</dbReference>
<dbReference type="SUPFAM" id="SSF56112">
    <property type="entry name" value="Protein kinase-like (PK-like)"/>
    <property type="match status" value="1"/>
</dbReference>
<dbReference type="InterPro" id="IPR008266">
    <property type="entry name" value="Tyr_kinase_AS"/>
</dbReference>
<dbReference type="GO" id="GO:0004672">
    <property type="term" value="F:protein kinase activity"/>
    <property type="evidence" value="ECO:0007669"/>
    <property type="project" value="InterPro"/>
</dbReference>
<keyword evidence="4" id="KW-1185">Reference proteome</keyword>
<reference evidence="4" key="2">
    <citation type="submission" date="2015-01" db="EMBL/GenBank/DDBJ databases">
        <title>Evolutionary Origins and Diversification of the Mycorrhizal Mutualists.</title>
        <authorList>
            <consortium name="DOE Joint Genome Institute"/>
            <consortium name="Mycorrhizal Genomics Consortium"/>
            <person name="Kohler A."/>
            <person name="Kuo A."/>
            <person name="Nagy L.G."/>
            <person name="Floudas D."/>
            <person name="Copeland A."/>
            <person name="Barry K.W."/>
            <person name="Cichocki N."/>
            <person name="Veneault-Fourrey C."/>
            <person name="LaButti K."/>
            <person name="Lindquist E.A."/>
            <person name="Lipzen A."/>
            <person name="Lundell T."/>
            <person name="Morin E."/>
            <person name="Murat C."/>
            <person name="Riley R."/>
            <person name="Ohm R."/>
            <person name="Sun H."/>
            <person name="Tunlid A."/>
            <person name="Henrissat B."/>
            <person name="Grigoriev I.V."/>
            <person name="Hibbett D.S."/>
            <person name="Martin F."/>
        </authorList>
    </citation>
    <scope>NUCLEOTIDE SEQUENCE [LARGE SCALE GENOMIC DNA]</scope>
    <source>
        <strain evidence="4">ATCC 200175</strain>
    </source>
</reference>
<dbReference type="HOGENOM" id="CLU_014277_1_1_1"/>
<reference evidence="3 4" key="1">
    <citation type="submission" date="2014-06" db="EMBL/GenBank/DDBJ databases">
        <authorList>
            <consortium name="DOE Joint Genome Institute"/>
            <person name="Kuo A."/>
            <person name="Kohler A."/>
            <person name="Nagy L.G."/>
            <person name="Floudas D."/>
            <person name="Copeland A."/>
            <person name="Barry K.W."/>
            <person name="Cichocki N."/>
            <person name="Veneault-Fourrey C."/>
            <person name="LaButti K."/>
            <person name="Lindquist E.A."/>
            <person name="Lipzen A."/>
            <person name="Lundell T."/>
            <person name="Morin E."/>
            <person name="Murat C."/>
            <person name="Sun H."/>
            <person name="Tunlid A."/>
            <person name="Henrissat B."/>
            <person name="Grigoriev I.V."/>
            <person name="Hibbett D.S."/>
            <person name="Martin F."/>
            <person name="Nordberg H.P."/>
            <person name="Cantor M.N."/>
            <person name="Hua S.X."/>
        </authorList>
    </citation>
    <scope>NUCLEOTIDE SEQUENCE [LARGE SCALE GENOMIC DNA]</scope>
    <source>
        <strain evidence="3 4">ATCC 200175</strain>
    </source>
</reference>
<sequence length="371" mass="42639">MSWQDVARVGEQNEVLERLEESRLKLKESKPHANLVVPFKSFKASRKNETCTTLGAIRAFLDDQLARLTVENRVLSVSFSELKRPVKYFWGVHDFVRGVRGAVLGHQYLTSIGVLHRDISENNVVLARRPGEERGYLIDFDMAKLQEPEERTLNVVTPQSEDFSDDDYDVGRSSSPISEDGANPPKALRTGTIPYMSFNVLHGRKHTRFDDMESFLYVVFLFFFSYTGPLSKEELRDADARGFVQPTGSGRFTHTRRWPELLETWSDARKMYPIAQHKDSNLATQAGVTTFLNHPEVKHSLRQNWASGLQEDIKRLLFPLWRLFANSRISISPGLSLPRTEVEHQQFINVLDKWLKKYGGKEQEFSNCPFT</sequence>
<dbReference type="InterPro" id="IPR000719">
    <property type="entry name" value="Prot_kinase_dom"/>
</dbReference>
<dbReference type="PANTHER" id="PTHR38248:SF2">
    <property type="entry name" value="FUNK1 11"/>
    <property type="match status" value="1"/>
</dbReference>
<proteinExistence type="predicted"/>
<dbReference type="Gene3D" id="1.10.510.10">
    <property type="entry name" value="Transferase(Phosphotransferase) domain 1"/>
    <property type="match status" value="1"/>
</dbReference>
<gene>
    <name evidence="3" type="ORF">PAXINDRAFT_20428</name>
</gene>
<dbReference type="GO" id="GO:0005524">
    <property type="term" value="F:ATP binding"/>
    <property type="evidence" value="ECO:0007669"/>
    <property type="project" value="InterPro"/>
</dbReference>
<evidence type="ECO:0000259" key="2">
    <source>
        <dbReference type="PROSITE" id="PS50011"/>
    </source>
</evidence>
<dbReference type="OrthoDB" id="2680802at2759"/>